<keyword evidence="1" id="KW-0812">Transmembrane</keyword>
<name>A0A4Q7YV32_9BACT</name>
<feature type="transmembrane region" description="Helical" evidence="1">
    <location>
        <begin position="12"/>
        <end position="30"/>
    </location>
</feature>
<feature type="transmembrane region" description="Helical" evidence="1">
    <location>
        <begin position="304"/>
        <end position="321"/>
    </location>
</feature>
<gene>
    <name evidence="2" type="ORF">BDD14_2325</name>
</gene>
<feature type="transmembrane region" description="Helical" evidence="1">
    <location>
        <begin position="167"/>
        <end position="183"/>
    </location>
</feature>
<feature type="transmembrane region" description="Helical" evidence="1">
    <location>
        <begin position="108"/>
        <end position="131"/>
    </location>
</feature>
<dbReference type="EMBL" id="SHKW01000001">
    <property type="protein sequence ID" value="RZU40839.1"/>
    <property type="molecule type" value="Genomic_DNA"/>
</dbReference>
<feature type="transmembrane region" description="Helical" evidence="1">
    <location>
        <begin position="143"/>
        <end position="161"/>
    </location>
</feature>
<feature type="transmembrane region" description="Helical" evidence="1">
    <location>
        <begin position="195"/>
        <end position="215"/>
    </location>
</feature>
<sequence length="435" mass="48027">MTGQQTLIARGALAILAGAVSIPLSSSTYLRRLPSLRFDRLAAAAFLITRLGLFAAIFFILRLAPRGDVPAYYWPEALSVLRGQLPYRDFLSSYAPLHPYLDAIAVRIWHTPLAIILLAILVEAALLPLWLRFGRTLLSETELRTATLLYLSNAISLQFVAVDGQDTVIIAVFFALSLLLLVRRRELLSEVSVGTAIAAVKFLPLVYVPVFFVTLVRRWRWMAGFAIPVLLVYGTSVAMHLPILVPLQHEGNIKEASNLPYLVETLLGISLPSRLWDLFLLVALAALFLLIGQAARAASHTSRLRVVTFAFAAVTLALLLFSKKSWPPYLMLALFPICLLLTSASKLQLSAFAGFSVVGVIEHSYWSTLLRQVPAQELHRDLLSGKPIYLLFLTLDLLLLAGYSWLLSLSLQRIRSAPHSLPVDEAGVRPAQVTS</sequence>
<comment type="caution">
    <text evidence="2">The sequence shown here is derived from an EMBL/GenBank/DDBJ whole genome shotgun (WGS) entry which is preliminary data.</text>
</comment>
<proteinExistence type="predicted"/>
<feature type="transmembrane region" description="Helical" evidence="1">
    <location>
        <begin position="42"/>
        <end position="64"/>
    </location>
</feature>
<organism evidence="2 3">
    <name type="scientific">Edaphobacter modestus</name>
    <dbReference type="NCBI Taxonomy" id="388466"/>
    <lineage>
        <taxon>Bacteria</taxon>
        <taxon>Pseudomonadati</taxon>
        <taxon>Acidobacteriota</taxon>
        <taxon>Terriglobia</taxon>
        <taxon>Terriglobales</taxon>
        <taxon>Acidobacteriaceae</taxon>
        <taxon>Edaphobacter</taxon>
    </lineage>
</organism>
<dbReference type="Proteomes" id="UP000292958">
    <property type="component" value="Unassembled WGS sequence"/>
</dbReference>
<evidence type="ECO:0000313" key="2">
    <source>
        <dbReference type="EMBL" id="RZU40839.1"/>
    </source>
</evidence>
<evidence type="ECO:0000313" key="3">
    <source>
        <dbReference type="Proteomes" id="UP000292958"/>
    </source>
</evidence>
<keyword evidence="3" id="KW-1185">Reference proteome</keyword>
<keyword evidence="1" id="KW-1133">Transmembrane helix</keyword>
<dbReference type="RefSeq" id="WP_130418852.1">
    <property type="nucleotide sequence ID" value="NZ_SHKW01000001.1"/>
</dbReference>
<protein>
    <recommendedName>
        <fullName evidence="4">DUF2029 domain-containing protein</fullName>
    </recommendedName>
</protein>
<evidence type="ECO:0000256" key="1">
    <source>
        <dbReference type="SAM" id="Phobius"/>
    </source>
</evidence>
<dbReference type="OrthoDB" id="104233at2"/>
<evidence type="ECO:0008006" key="4">
    <source>
        <dbReference type="Google" id="ProtNLM"/>
    </source>
</evidence>
<feature type="transmembrane region" description="Helical" evidence="1">
    <location>
        <begin position="388"/>
        <end position="406"/>
    </location>
</feature>
<reference evidence="2 3" key="1">
    <citation type="submission" date="2019-02" db="EMBL/GenBank/DDBJ databases">
        <title>Genomic Encyclopedia of Archaeal and Bacterial Type Strains, Phase II (KMG-II): from individual species to whole genera.</title>
        <authorList>
            <person name="Goeker M."/>
        </authorList>
    </citation>
    <scope>NUCLEOTIDE SEQUENCE [LARGE SCALE GENOMIC DNA]</scope>
    <source>
        <strain evidence="2 3">DSM 18101</strain>
    </source>
</reference>
<dbReference type="AlphaFoldDB" id="A0A4Q7YV32"/>
<accession>A0A4Q7YV32</accession>
<feature type="transmembrane region" description="Helical" evidence="1">
    <location>
        <begin position="278"/>
        <end position="298"/>
    </location>
</feature>
<feature type="transmembrane region" description="Helical" evidence="1">
    <location>
        <begin position="221"/>
        <end position="245"/>
    </location>
</feature>
<keyword evidence="1" id="KW-0472">Membrane</keyword>